<proteinExistence type="predicted"/>
<evidence type="ECO:0000313" key="1">
    <source>
        <dbReference type="EMBL" id="TYR72857.1"/>
    </source>
</evidence>
<dbReference type="OrthoDB" id="2381948at2"/>
<evidence type="ECO:0000313" key="4">
    <source>
        <dbReference type="Proteomes" id="UP000323317"/>
    </source>
</evidence>
<dbReference type="EMBL" id="VTEI01000001">
    <property type="protein sequence ID" value="TYS19900.1"/>
    <property type="molecule type" value="Genomic_DNA"/>
</dbReference>
<gene>
    <name evidence="2" type="ORF">FZC78_02430</name>
    <name evidence="1" type="ORF">FZC79_21270</name>
</gene>
<dbReference type="Pfam" id="PF19651">
    <property type="entry name" value="DUF6154"/>
    <property type="match status" value="1"/>
</dbReference>
<evidence type="ECO:0000313" key="2">
    <source>
        <dbReference type="EMBL" id="TYS19900.1"/>
    </source>
</evidence>
<dbReference type="AlphaFoldDB" id="A0A5D4P111"/>
<name>A0A5D4P111_9BACI</name>
<protein>
    <submittedName>
        <fullName evidence="2">Uncharacterized protein</fullName>
    </submittedName>
</protein>
<sequence>MKKMSQEVEDMKLVEELYEIYRGKIRGTDEDLDMIALTILEESSRKELLSIIEEMDNEELQYFIRLYILETLKEKLTSGDHENVHNYRRNIH</sequence>
<organism evidence="2 3">
    <name type="scientific">Rossellomorea vietnamensis</name>
    <dbReference type="NCBI Taxonomy" id="218284"/>
    <lineage>
        <taxon>Bacteria</taxon>
        <taxon>Bacillati</taxon>
        <taxon>Bacillota</taxon>
        <taxon>Bacilli</taxon>
        <taxon>Bacillales</taxon>
        <taxon>Bacillaceae</taxon>
        <taxon>Rossellomorea</taxon>
    </lineage>
</organism>
<dbReference type="InterPro" id="IPR046152">
    <property type="entry name" value="DUF6154"/>
</dbReference>
<comment type="caution">
    <text evidence="2">The sequence shown here is derived from an EMBL/GenBank/DDBJ whole genome shotgun (WGS) entry which is preliminary data.</text>
</comment>
<reference evidence="3 4" key="1">
    <citation type="submission" date="2019-08" db="EMBL/GenBank/DDBJ databases">
        <title>Bacillus genomes from the desert of Cuatro Cienegas, Coahuila.</title>
        <authorList>
            <person name="Olmedo-Alvarez G."/>
        </authorList>
    </citation>
    <scope>NUCLEOTIDE SEQUENCE [LARGE SCALE GENOMIC DNA]</scope>
    <source>
        <strain evidence="2 3">CH34_1T</strain>
        <strain evidence="1 4">CH40_1T</strain>
    </source>
</reference>
<evidence type="ECO:0000313" key="3">
    <source>
        <dbReference type="Proteomes" id="UP000322267"/>
    </source>
</evidence>
<accession>A0A5D4P111</accession>
<dbReference type="EMBL" id="VTEH01000025">
    <property type="protein sequence ID" value="TYR72857.1"/>
    <property type="molecule type" value="Genomic_DNA"/>
</dbReference>
<dbReference type="Proteomes" id="UP000323317">
    <property type="component" value="Unassembled WGS sequence"/>
</dbReference>
<dbReference type="Proteomes" id="UP000322267">
    <property type="component" value="Unassembled WGS sequence"/>
</dbReference>